<feature type="domain" description="Glycosyl hydrolase family 92 N-terminal" evidence="3">
    <location>
        <begin position="8"/>
        <end position="294"/>
    </location>
</feature>
<dbReference type="GO" id="GO:0005829">
    <property type="term" value="C:cytosol"/>
    <property type="evidence" value="ECO:0007669"/>
    <property type="project" value="TreeGrafter"/>
</dbReference>
<dbReference type="FunFam" id="1.20.1050.60:FF:000001">
    <property type="entry name" value="Putative alpha-1,2-mannosidase"/>
    <property type="match status" value="1"/>
</dbReference>
<dbReference type="AlphaFoldDB" id="A0A165JCA4"/>
<dbReference type="GO" id="GO:0030246">
    <property type="term" value="F:carbohydrate binding"/>
    <property type="evidence" value="ECO:0007669"/>
    <property type="project" value="InterPro"/>
</dbReference>
<organism evidence="4 5">
    <name type="scientific">Calocera cornea HHB12733</name>
    <dbReference type="NCBI Taxonomy" id="1353952"/>
    <lineage>
        <taxon>Eukaryota</taxon>
        <taxon>Fungi</taxon>
        <taxon>Dikarya</taxon>
        <taxon>Basidiomycota</taxon>
        <taxon>Agaricomycotina</taxon>
        <taxon>Dacrymycetes</taxon>
        <taxon>Dacrymycetales</taxon>
        <taxon>Dacrymycetaceae</taxon>
        <taxon>Calocera</taxon>
    </lineage>
</organism>
<evidence type="ECO:0000256" key="1">
    <source>
        <dbReference type="SAM" id="MobiDB-lite"/>
    </source>
</evidence>
<dbReference type="Proteomes" id="UP000076842">
    <property type="component" value="Unassembled WGS sequence"/>
</dbReference>
<keyword evidence="4" id="KW-0378">Hydrolase</keyword>
<dbReference type="Gene3D" id="2.70.98.10">
    <property type="match status" value="1"/>
</dbReference>
<dbReference type="PANTHER" id="PTHR12143">
    <property type="entry name" value="PEPTIDE N-GLYCANASE PNGASE -RELATED"/>
    <property type="match status" value="1"/>
</dbReference>
<dbReference type="InParanoid" id="A0A165JCA4"/>
<protein>
    <submittedName>
        <fullName evidence="4">Glycoside hydrolase family 92 protein</fullName>
    </submittedName>
</protein>
<dbReference type="NCBIfam" id="TIGR01180">
    <property type="entry name" value="aman2_put"/>
    <property type="match status" value="1"/>
</dbReference>
<dbReference type="GO" id="GO:0006516">
    <property type="term" value="P:glycoprotein catabolic process"/>
    <property type="evidence" value="ECO:0007669"/>
    <property type="project" value="TreeGrafter"/>
</dbReference>
<keyword evidence="5" id="KW-1185">Reference proteome</keyword>
<dbReference type="STRING" id="1353952.A0A165JCA4"/>
<proteinExistence type="predicted"/>
<evidence type="ECO:0000313" key="4">
    <source>
        <dbReference type="EMBL" id="KZT61652.1"/>
    </source>
</evidence>
<reference evidence="4 5" key="1">
    <citation type="journal article" date="2016" name="Mol. Biol. Evol.">
        <title>Comparative Genomics of Early-Diverging Mushroom-Forming Fungi Provides Insights into the Origins of Lignocellulose Decay Capabilities.</title>
        <authorList>
            <person name="Nagy L.G."/>
            <person name="Riley R."/>
            <person name="Tritt A."/>
            <person name="Adam C."/>
            <person name="Daum C."/>
            <person name="Floudas D."/>
            <person name="Sun H."/>
            <person name="Yadav J.S."/>
            <person name="Pangilinan J."/>
            <person name="Larsson K.H."/>
            <person name="Matsuura K."/>
            <person name="Barry K."/>
            <person name="Labutti K."/>
            <person name="Kuo R."/>
            <person name="Ohm R.A."/>
            <person name="Bhattacharya S.S."/>
            <person name="Shirouzu T."/>
            <person name="Yoshinaga Y."/>
            <person name="Martin F.M."/>
            <person name="Grigoriev I.V."/>
            <person name="Hibbett D.S."/>
        </authorList>
    </citation>
    <scope>NUCLEOTIDE SEQUENCE [LARGE SCALE GENOMIC DNA]</scope>
    <source>
        <strain evidence="4 5">HHB12733</strain>
    </source>
</reference>
<sequence>PARSVLDHVNPLLGTSGASETEYGGMIPSVGPPFAMTQWTAMTRENRISRRPYHALDARFHGFFATHQPAIWMGDLGYLAVSPGAGPVRPLFEDRGLRFSERQGGQGPGWEGGRKWQGGKAEKAEVGRYEVWADKPGEAWGVHGMLAAGGRAGVMRFRWHGLNRTAADADADADADAGADAGADSPPAAARPLAPWILLQATRAGTSGHVALHPHSRSISGSNPSRQDSHLGPFRAPGFKGYFYAVFSRPFDRFGTCLGGQVGAGGRELTGEEVAAWVRFADTVEDVAVAVGVSYVSVQQARRNLEEEVPEALAWAGAGGDADAVERVAERTRAEWEDKLGRVSLQGGSGESREVFYTAMYHALQYPSSVLESSQYYSGFTDSVHHINSSSSSSSAAAAAAAAAAYTAYSTWDIFRAQWAFLILFAPERVGGMVRSMLQSYREGGWLPIWGNLVETNIMVGTHADSMIAEAMVKGVTGFDRELAWEAVWKDAMVPPEQDLNISFYDREPGTPVEARAGLTYYKKNGWVAADHTAEAGSRTLDYAYDDYAASVVASLTGHGSEAALLLARSKNYRHLFRPATGFMEARNLDGSWAGDWAGWTEGDKWKYTFSVMHDIPGLVALMGRDAFLELLTAYWVGAHNQHDNEPSHHIPYLYAYLGGNMTSCTQRLVRQVAAQEYGAGVEGLSGNEDCGQMSAWYIFSALGFYPLNPPSGEYVVGSPFFDRVVLRLPGTAGSDRERERERELIISAPGASWKPYVRALYIDGRRVERPFVRHGELWQARVVRFDMSEVPVAWG</sequence>
<feature type="region of interest" description="Disordered" evidence="1">
    <location>
        <begin position="1"/>
        <end position="24"/>
    </location>
</feature>
<dbReference type="EMBL" id="KV423921">
    <property type="protein sequence ID" value="KZT61652.1"/>
    <property type="molecule type" value="Genomic_DNA"/>
</dbReference>
<dbReference type="Gene3D" id="3.30.2080.10">
    <property type="entry name" value="GH92 mannosidase domain"/>
    <property type="match status" value="1"/>
</dbReference>
<dbReference type="Gene3D" id="1.20.1610.10">
    <property type="entry name" value="alpha-1,2-mannosidases domains"/>
    <property type="match status" value="1"/>
</dbReference>
<evidence type="ECO:0000313" key="5">
    <source>
        <dbReference type="Proteomes" id="UP000076842"/>
    </source>
</evidence>
<dbReference type="SUPFAM" id="SSF48208">
    <property type="entry name" value="Six-hairpin glycosidases"/>
    <property type="match status" value="1"/>
</dbReference>
<dbReference type="InterPro" id="IPR050883">
    <property type="entry name" value="PNGase"/>
</dbReference>
<dbReference type="InterPro" id="IPR041371">
    <property type="entry name" value="GH92_N"/>
</dbReference>
<accession>A0A165JCA4</accession>
<dbReference type="PANTHER" id="PTHR12143:SF43">
    <property type="entry name" value="PUTATIVE-RELATED"/>
    <property type="match status" value="1"/>
</dbReference>
<dbReference type="Gene3D" id="1.20.1050.60">
    <property type="entry name" value="alpha-1,2-mannosidase"/>
    <property type="match status" value="1"/>
</dbReference>
<dbReference type="Pfam" id="PF17678">
    <property type="entry name" value="Glyco_hydro_92N"/>
    <property type="match status" value="1"/>
</dbReference>
<dbReference type="InterPro" id="IPR008928">
    <property type="entry name" value="6-hairpin_glycosidase_sf"/>
</dbReference>
<dbReference type="GO" id="GO:0000224">
    <property type="term" value="F:peptide-N4-(N-acetyl-beta-glucosaminyl)asparagine amidase activity"/>
    <property type="evidence" value="ECO:0007669"/>
    <property type="project" value="TreeGrafter"/>
</dbReference>
<dbReference type="InterPro" id="IPR012939">
    <property type="entry name" value="Glyco_hydro_92"/>
</dbReference>
<dbReference type="Pfam" id="PF07971">
    <property type="entry name" value="Glyco_hydro_92"/>
    <property type="match status" value="1"/>
</dbReference>
<dbReference type="GO" id="GO:0005975">
    <property type="term" value="P:carbohydrate metabolic process"/>
    <property type="evidence" value="ECO:0007669"/>
    <property type="project" value="InterPro"/>
</dbReference>
<dbReference type="OrthoDB" id="449263at2759"/>
<dbReference type="GO" id="GO:0005634">
    <property type="term" value="C:nucleus"/>
    <property type="evidence" value="ECO:0007669"/>
    <property type="project" value="TreeGrafter"/>
</dbReference>
<feature type="non-terminal residue" evidence="4">
    <location>
        <position position="1"/>
    </location>
</feature>
<dbReference type="InterPro" id="IPR014718">
    <property type="entry name" value="GH-type_carb-bd"/>
</dbReference>
<gene>
    <name evidence="4" type="ORF">CALCODRAFT_427366</name>
</gene>
<dbReference type="InterPro" id="IPR005887">
    <property type="entry name" value="GH92_a_mannosidase_put"/>
</dbReference>
<evidence type="ECO:0000259" key="3">
    <source>
        <dbReference type="Pfam" id="PF17678"/>
    </source>
</evidence>
<feature type="domain" description="Glycosyl hydrolase family 92" evidence="2">
    <location>
        <begin position="300"/>
        <end position="789"/>
    </location>
</feature>
<feature type="region of interest" description="Disordered" evidence="1">
    <location>
        <begin position="99"/>
        <end position="119"/>
    </location>
</feature>
<evidence type="ECO:0000259" key="2">
    <source>
        <dbReference type="Pfam" id="PF07971"/>
    </source>
</evidence>
<name>A0A165JCA4_9BASI</name>